<dbReference type="Gene3D" id="3.40.50.300">
    <property type="entry name" value="P-loop containing nucleotide triphosphate hydrolases"/>
    <property type="match status" value="1"/>
</dbReference>
<dbReference type="InterPro" id="IPR003593">
    <property type="entry name" value="AAA+_ATPase"/>
</dbReference>
<feature type="compositionally biased region" description="Low complexity" evidence="7">
    <location>
        <begin position="15"/>
        <end position="42"/>
    </location>
</feature>
<dbReference type="InterPro" id="IPR003959">
    <property type="entry name" value="ATPase_AAA_core"/>
</dbReference>
<evidence type="ECO:0000256" key="1">
    <source>
        <dbReference type="ARBA" id="ARBA00002393"/>
    </source>
</evidence>
<proteinExistence type="inferred from homology"/>
<dbReference type="CDD" id="cd00009">
    <property type="entry name" value="AAA"/>
    <property type="match status" value="1"/>
</dbReference>
<dbReference type="Pfam" id="PF00004">
    <property type="entry name" value="AAA"/>
    <property type="match status" value="1"/>
</dbReference>
<name>A0A9D2B1A2_9GAMM</name>
<dbReference type="SMART" id="SM00382">
    <property type="entry name" value="AAA"/>
    <property type="match status" value="1"/>
</dbReference>
<dbReference type="Gene3D" id="1.20.272.10">
    <property type="match status" value="1"/>
</dbReference>
<comment type="function">
    <text evidence="1">DNA-dependent ATPase that plays important roles in cellular responses to stalled DNA replication processes.</text>
</comment>
<dbReference type="GO" id="GO:0017116">
    <property type="term" value="F:single-stranded DNA helicase activity"/>
    <property type="evidence" value="ECO:0007669"/>
    <property type="project" value="TreeGrafter"/>
</dbReference>
<organism evidence="9 10">
    <name type="scientific">Candidatus Anaerobiospirillum pullistercoris</name>
    <dbReference type="NCBI Taxonomy" id="2838452"/>
    <lineage>
        <taxon>Bacteria</taxon>
        <taxon>Pseudomonadati</taxon>
        <taxon>Pseudomonadota</taxon>
        <taxon>Gammaproteobacteria</taxon>
        <taxon>Aeromonadales</taxon>
        <taxon>Succinivibrionaceae</taxon>
        <taxon>Anaerobiospirillum</taxon>
    </lineage>
</organism>
<dbReference type="InterPro" id="IPR032423">
    <property type="entry name" value="AAA_assoc_2"/>
</dbReference>
<reference evidence="9" key="2">
    <citation type="submission" date="2021-04" db="EMBL/GenBank/DDBJ databases">
        <authorList>
            <person name="Gilroy R."/>
        </authorList>
    </citation>
    <scope>NUCLEOTIDE SEQUENCE</scope>
    <source>
        <strain evidence="9">USASDec5-558</strain>
    </source>
</reference>
<dbReference type="EMBL" id="DXEV01000090">
    <property type="protein sequence ID" value="HIX56769.1"/>
    <property type="molecule type" value="Genomic_DNA"/>
</dbReference>
<dbReference type="Pfam" id="PF16193">
    <property type="entry name" value="AAA_assoc_2"/>
    <property type="match status" value="1"/>
</dbReference>
<dbReference type="InterPro" id="IPR021886">
    <property type="entry name" value="MgsA_C"/>
</dbReference>
<gene>
    <name evidence="9" type="ORF">H9850_04780</name>
</gene>
<accession>A0A9D2B1A2</accession>
<evidence type="ECO:0000256" key="6">
    <source>
        <dbReference type="ARBA" id="ARBA00022840"/>
    </source>
</evidence>
<dbReference type="InterPro" id="IPR027417">
    <property type="entry name" value="P-loop_NTPase"/>
</dbReference>
<dbReference type="AlphaFoldDB" id="A0A9D2B1A2"/>
<dbReference type="GO" id="GO:0006261">
    <property type="term" value="P:DNA-templated DNA replication"/>
    <property type="evidence" value="ECO:0007669"/>
    <property type="project" value="TreeGrafter"/>
</dbReference>
<keyword evidence="6" id="KW-0067">ATP-binding</keyword>
<dbReference type="GO" id="GO:0000731">
    <property type="term" value="P:DNA synthesis involved in DNA repair"/>
    <property type="evidence" value="ECO:0007669"/>
    <property type="project" value="TreeGrafter"/>
</dbReference>
<evidence type="ECO:0000256" key="5">
    <source>
        <dbReference type="ARBA" id="ARBA00022741"/>
    </source>
</evidence>
<evidence type="ECO:0000256" key="7">
    <source>
        <dbReference type="SAM" id="MobiDB-lite"/>
    </source>
</evidence>
<dbReference type="GO" id="GO:0016887">
    <property type="term" value="F:ATP hydrolysis activity"/>
    <property type="evidence" value="ECO:0007669"/>
    <property type="project" value="InterPro"/>
</dbReference>
<dbReference type="Pfam" id="PF12002">
    <property type="entry name" value="MgsA_C"/>
    <property type="match status" value="1"/>
</dbReference>
<evidence type="ECO:0000313" key="9">
    <source>
        <dbReference type="EMBL" id="HIX56769.1"/>
    </source>
</evidence>
<evidence type="ECO:0000313" key="10">
    <source>
        <dbReference type="Proteomes" id="UP000886829"/>
    </source>
</evidence>
<keyword evidence="4" id="KW-0235">DNA replication</keyword>
<dbReference type="PANTHER" id="PTHR13779">
    <property type="entry name" value="WERNER HELICASE-INTERACTING PROTEIN 1 FAMILY MEMBER"/>
    <property type="match status" value="1"/>
</dbReference>
<dbReference type="SUPFAM" id="SSF52540">
    <property type="entry name" value="P-loop containing nucleoside triphosphate hydrolases"/>
    <property type="match status" value="1"/>
</dbReference>
<dbReference type="CDD" id="cd18139">
    <property type="entry name" value="HLD_clamp_RarA"/>
    <property type="match status" value="1"/>
</dbReference>
<sequence length="620" mass="66537">MEKQGSLFDTELNNSRRTSSGTSSSTRSSVQPAPAASVASVAPATASATANTAAPAAASAAASKAASVASSAEVGALGSSASALVDEQAEYDPFAPLAARLRPRNLDEYIGQSHLLAPGKPLRQAIENGRCYSMIFWGPPGVGKTTLAFMIARSTNAYLEQISAVAAGIQDVRDAIARAQDRKRNGIRTILLVDEVHRFNKAQQDAFLPYIENGTVTFIGATTENPSFQVNPALLSRARVFVLKPLSSDELSKLLDWALRSPRGLQKEKLIFDDKVRQALIELADGDARHLLTTLEMLADDAAEMSNGQKVITYAMVGAVAGRRLIKYDKGGDAFYDLISAFHKSVRGSNPDAALYWYARILEAGGDPLYVARRILAIATEDVGLADPQAMQIALNAWDIFNRVGAAEGERAIAEAAVYMALAPKSNHLYVAFNQARKDAATLPSFAVPLYLRNAPTKLMESLGYHRGYRYAHDYPDAYAAGECFLPEELDGRRYYFPSGRGYEDYLGKMQAYFQQRDAQASPEEQRYPPHHAVEMQAQLQHYHPELFTEQQLSAETSEIAAARAASAQTDANPAVGNTAVSAGRLGGNGPEIVQDASAPALAPAAPAFAGASADKLGSE</sequence>
<dbReference type="GO" id="GO:0003677">
    <property type="term" value="F:DNA binding"/>
    <property type="evidence" value="ECO:0007669"/>
    <property type="project" value="InterPro"/>
</dbReference>
<dbReference type="Gene3D" id="1.10.3710.10">
    <property type="entry name" value="DNA polymerase III clamp loader subunits, C-terminal domain"/>
    <property type="match status" value="1"/>
</dbReference>
<evidence type="ECO:0000256" key="2">
    <source>
        <dbReference type="ARBA" id="ARBA00008959"/>
    </source>
</evidence>
<feature type="region of interest" description="Disordered" evidence="7">
    <location>
        <begin position="1"/>
        <end position="42"/>
    </location>
</feature>
<keyword evidence="5" id="KW-0547">Nucleotide-binding</keyword>
<dbReference type="GO" id="GO:0005524">
    <property type="term" value="F:ATP binding"/>
    <property type="evidence" value="ECO:0007669"/>
    <property type="project" value="UniProtKB-KW"/>
</dbReference>
<dbReference type="PANTHER" id="PTHR13779:SF7">
    <property type="entry name" value="ATPASE WRNIP1"/>
    <property type="match status" value="1"/>
</dbReference>
<dbReference type="InterPro" id="IPR051314">
    <property type="entry name" value="AAA_ATPase_RarA/MGS1/WRNIP1"/>
</dbReference>
<reference evidence="9" key="1">
    <citation type="journal article" date="2021" name="PeerJ">
        <title>Extensive microbial diversity within the chicken gut microbiome revealed by metagenomics and culture.</title>
        <authorList>
            <person name="Gilroy R."/>
            <person name="Ravi A."/>
            <person name="Getino M."/>
            <person name="Pursley I."/>
            <person name="Horton D.L."/>
            <person name="Alikhan N.F."/>
            <person name="Baker D."/>
            <person name="Gharbi K."/>
            <person name="Hall N."/>
            <person name="Watson M."/>
            <person name="Adriaenssens E.M."/>
            <person name="Foster-Nyarko E."/>
            <person name="Jarju S."/>
            <person name="Secka A."/>
            <person name="Antonio M."/>
            <person name="Oren A."/>
            <person name="Chaudhuri R.R."/>
            <person name="La Ragione R."/>
            <person name="Hildebrand F."/>
            <person name="Pallen M.J."/>
        </authorList>
    </citation>
    <scope>NUCLEOTIDE SEQUENCE</scope>
    <source>
        <strain evidence="9">USASDec5-558</strain>
    </source>
</reference>
<dbReference type="FunFam" id="1.20.272.10:FF:000001">
    <property type="entry name" value="Putative AAA family ATPase"/>
    <property type="match status" value="1"/>
</dbReference>
<comment type="caution">
    <text evidence="9">The sequence shown here is derived from an EMBL/GenBank/DDBJ whole genome shotgun (WGS) entry which is preliminary data.</text>
</comment>
<dbReference type="Proteomes" id="UP000886829">
    <property type="component" value="Unassembled WGS sequence"/>
</dbReference>
<dbReference type="InterPro" id="IPR008921">
    <property type="entry name" value="DNA_pol3_clamp-load_cplx_C"/>
</dbReference>
<dbReference type="FunFam" id="3.40.50.300:FF:000137">
    <property type="entry name" value="Replication-associated recombination protein A"/>
    <property type="match status" value="1"/>
</dbReference>
<dbReference type="Gene3D" id="1.10.8.60">
    <property type="match status" value="1"/>
</dbReference>
<evidence type="ECO:0000256" key="4">
    <source>
        <dbReference type="ARBA" id="ARBA00022705"/>
    </source>
</evidence>
<dbReference type="SUPFAM" id="SSF48019">
    <property type="entry name" value="post-AAA+ oligomerization domain-like"/>
    <property type="match status" value="1"/>
</dbReference>
<feature type="domain" description="AAA+ ATPase" evidence="8">
    <location>
        <begin position="130"/>
        <end position="246"/>
    </location>
</feature>
<dbReference type="GO" id="GO:0008047">
    <property type="term" value="F:enzyme activator activity"/>
    <property type="evidence" value="ECO:0007669"/>
    <property type="project" value="TreeGrafter"/>
</dbReference>
<evidence type="ECO:0000256" key="3">
    <source>
        <dbReference type="ARBA" id="ARBA00020776"/>
    </source>
</evidence>
<comment type="similarity">
    <text evidence="2">Belongs to the AAA ATPase family. RarA/MGS1/WRNIP1 subfamily.</text>
</comment>
<protein>
    <recommendedName>
        <fullName evidence="3">Replication-associated recombination protein A</fullName>
    </recommendedName>
</protein>
<evidence type="ECO:0000259" key="8">
    <source>
        <dbReference type="SMART" id="SM00382"/>
    </source>
</evidence>